<keyword evidence="2" id="KW-1185">Reference proteome</keyword>
<evidence type="ECO:0000313" key="2">
    <source>
        <dbReference type="Proteomes" id="UP000007304"/>
    </source>
</evidence>
<dbReference type="InParanoid" id="H6BL42"/>
<name>H6BL42_EXODN</name>
<evidence type="ECO:0000313" key="1">
    <source>
        <dbReference type="EMBL" id="EHY52791.1"/>
    </source>
</evidence>
<accession>H6BL42</accession>
<proteinExistence type="predicted"/>
<gene>
    <name evidence="1" type="ORF">HMPREF1120_00998</name>
</gene>
<organism evidence="1 2">
    <name type="scientific">Exophiala dermatitidis (strain ATCC 34100 / CBS 525.76 / NIH/UT8656)</name>
    <name type="common">Black yeast</name>
    <name type="synonym">Wangiella dermatitidis</name>
    <dbReference type="NCBI Taxonomy" id="858893"/>
    <lineage>
        <taxon>Eukaryota</taxon>
        <taxon>Fungi</taxon>
        <taxon>Dikarya</taxon>
        <taxon>Ascomycota</taxon>
        <taxon>Pezizomycotina</taxon>
        <taxon>Eurotiomycetes</taxon>
        <taxon>Chaetothyriomycetidae</taxon>
        <taxon>Chaetothyriales</taxon>
        <taxon>Herpotrichiellaceae</taxon>
        <taxon>Exophiala</taxon>
    </lineage>
</organism>
<dbReference type="AlphaFoldDB" id="H6BL42"/>
<dbReference type="EMBL" id="JH226130">
    <property type="protein sequence ID" value="EHY52791.1"/>
    <property type="molecule type" value="Genomic_DNA"/>
</dbReference>
<dbReference type="Proteomes" id="UP000007304">
    <property type="component" value="Unassembled WGS sequence"/>
</dbReference>
<reference evidence="1" key="1">
    <citation type="submission" date="2011-07" db="EMBL/GenBank/DDBJ databases">
        <title>The Genome Sequence of Exophiala (Wangiella) dermatitidis NIH/UT8656.</title>
        <authorList>
            <consortium name="The Broad Institute Genome Sequencing Platform"/>
            <person name="Cuomo C."/>
            <person name="Wang Z."/>
            <person name="Hunicke-Smith S."/>
            <person name="Szanislo P.J."/>
            <person name="Earl A."/>
            <person name="Young S.K."/>
            <person name="Zeng Q."/>
            <person name="Gargeya S."/>
            <person name="Fitzgerald M."/>
            <person name="Haas B."/>
            <person name="Abouelleil A."/>
            <person name="Alvarado L."/>
            <person name="Arachchi H.M."/>
            <person name="Berlin A."/>
            <person name="Brown A."/>
            <person name="Chapman S.B."/>
            <person name="Chen Z."/>
            <person name="Dunbar C."/>
            <person name="Freedman E."/>
            <person name="Gearin G."/>
            <person name="Gellesch M."/>
            <person name="Goldberg J."/>
            <person name="Griggs A."/>
            <person name="Gujja S."/>
            <person name="Heiman D."/>
            <person name="Howarth C."/>
            <person name="Larson L."/>
            <person name="Lui A."/>
            <person name="MacDonald P.J.P."/>
            <person name="Montmayeur A."/>
            <person name="Murphy C."/>
            <person name="Neiman D."/>
            <person name="Pearson M."/>
            <person name="Priest M."/>
            <person name="Roberts A."/>
            <person name="Saif S."/>
            <person name="Shea T."/>
            <person name="Shenoy N."/>
            <person name="Sisk P."/>
            <person name="Stolte C."/>
            <person name="Sykes S."/>
            <person name="Wortman J."/>
            <person name="Nusbaum C."/>
            <person name="Birren B."/>
        </authorList>
    </citation>
    <scope>NUCLEOTIDE SEQUENCE</scope>
    <source>
        <strain evidence="1">NIH/UT8656</strain>
    </source>
</reference>
<dbReference type="GeneID" id="20305637"/>
<dbReference type="RefSeq" id="XP_009153251.1">
    <property type="nucleotide sequence ID" value="XM_009155003.1"/>
</dbReference>
<dbReference type="VEuPathDB" id="FungiDB:HMPREF1120_00998"/>
<protein>
    <submittedName>
        <fullName evidence="1">Uncharacterized protein</fullName>
    </submittedName>
</protein>
<dbReference type="HOGENOM" id="CLU_885755_0_0_1"/>
<sequence length="363" mass="39668">MNSVVHAFVTKSFSFYLLSFSRCYLTPHFLTLSLHSAPRHCASPRHVDSMALNISVKITDLFENRPLPDTSIDISISAENTRINVVIDVKKPIMQDKAQTKLKDNGLGKTKDIRAQGGAQDSCEEAFWRSNGPGYSGLRQTPQPSGGVRASLAYNVTGNLSVADRQQINAKDNSLTALLELTNGLRALVHVEGPPHSCWDGARQLQQGCRSSELSLLPLSAPCCASATKGEIDQYRDLNTIVRTPAGLPDGLTVSMDTCADGSIIKKKMAISLGVYQQLNPRNSKELRLPGGLKVRSDGTVKIAFRPRCKAEYIEEDFHVVDELPGHLAILSVTLTKHLGHLIRVICPGCKDKGWQEVKKSGQ</sequence>